<dbReference type="InterPro" id="IPR042070">
    <property type="entry name" value="PucR_C-HTH_sf"/>
</dbReference>
<sequence>MNCPSSMDITPPGDGSRRVPAQRRNKSPLPDVRAEARRLCGRFAASIGDDTTPDELADIVYEAARRWANAGLTHVDAHNALQDALREVIERLAAEPTPALSHQLRMIVAAAVHLPRTVLRAYYPQLQPYLAAPPAAGRALADSVLALGTPAGGGAAGGGGVAGVRIAAAYEVVAVQLRSGAPTVLAPMRRLLHGVRAHRDAVLSVVAESGGTVLIPVAPHEPARELDDLLATAATAADLTLTAAAVRAGVPELPAARQHAHELLDLVEQLGLGPGLYRVGDLAVEHQLAHGGFARDRLAAILDPLDPEPELLVALDRHIRAGGIGTRTAELLGLHPATVTRRMRRIRELTGIEPNDVFGLWRLRAALVARTTRPIDPAPADDHLR</sequence>
<name>A0A7K0DPX4_9NOCA</name>
<evidence type="ECO:0000259" key="2">
    <source>
        <dbReference type="Pfam" id="PF13556"/>
    </source>
</evidence>
<evidence type="ECO:0000256" key="1">
    <source>
        <dbReference type="SAM" id="MobiDB-lite"/>
    </source>
</evidence>
<protein>
    <recommendedName>
        <fullName evidence="2">PucR C-terminal helix-turn-helix domain-containing protein</fullName>
    </recommendedName>
</protein>
<evidence type="ECO:0000313" key="3">
    <source>
        <dbReference type="EMBL" id="MQY27810.1"/>
    </source>
</evidence>
<evidence type="ECO:0000313" key="4">
    <source>
        <dbReference type="Proteomes" id="UP000431401"/>
    </source>
</evidence>
<dbReference type="AlphaFoldDB" id="A0A7K0DPX4"/>
<dbReference type="InterPro" id="IPR051448">
    <property type="entry name" value="CdaR-like_regulators"/>
</dbReference>
<dbReference type="PANTHER" id="PTHR33744:SF1">
    <property type="entry name" value="DNA-BINDING TRANSCRIPTIONAL ACTIVATOR ADER"/>
    <property type="match status" value="1"/>
</dbReference>
<dbReference type="Proteomes" id="UP000431401">
    <property type="component" value="Unassembled WGS sequence"/>
</dbReference>
<reference evidence="3 4" key="1">
    <citation type="submission" date="2019-10" db="EMBL/GenBank/DDBJ databases">
        <title>Nocardia macrotermitis sp. nov. and Nocardia aurantia sp. nov., isolated from the gut of fungus growing-termite Macrotermes natalensis.</title>
        <authorList>
            <person name="Benndorf R."/>
            <person name="Schwitalla J."/>
            <person name="Martin K."/>
            <person name="De Beer W."/>
            <person name="Kaster A.-K."/>
            <person name="Vollmers J."/>
            <person name="Poulsen M."/>
            <person name="Beemelmanns C."/>
        </authorList>
    </citation>
    <scope>NUCLEOTIDE SEQUENCE [LARGE SCALE GENOMIC DNA]</scope>
    <source>
        <strain evidence="3 4">RB56</strain>
    </source>
</reference>
<dbReference type="InterPro" id="IPR025736">
    <property type="entry name" value="PucR_C-HTH_dom"/>
</dbReference>
<keyword evidence="4" id="KW-1185">Reference proteome</keyword>
<feature type="region of interest" description="Disordered" evidence="1">
    <location>
        <begin position="1"/>
        <end position="31"/>
    </location>
</feature>
<dbReference type="Pfam" id="PF13556">
    <property type="entry name" value="HTH_30"/>
    <property type="match status" value="1"/>
</dbReference>
<proteinExistence type="predicted"/>
<comment type="caution">
    <text evidence="3">The sequence shown here is derived from an EMBL/GenBank/DDBJ whole genome shotgun (WGS) entry which is preliminary data.</text>
</comment>
<feature type="domain" description="PucR C-terminal helix-turn-helix" evidence="2">
    <location>
        <begin position="314"/>
        <end position="368"/>
    </location>
</feature>
<accession>A0A7K0DPX4</accession>
<dbReference type="OrthoDB" id="4535840at2"/>
<dbReference type="EMBL" id="WEGI01000007">
    <property type="protein sequence ID" value="MQY27810.1"/>
    <property type="molecule type" value="Genomic_DNA"/>
</dbReference>
<dbReference type="Gene3D" id="1.10.10.2840">
    <property type="entry name" value="PucR C-terminal helix-turn-helix domain"/>
    <property type="match status" value="1"/>
</dbReference>
<gene>
    <name evidence="3" type="ORF">NRB56_33930</name>
</gene>
<organism evidence="3 4">
    <name type="scientific">Nocardia aurantia</name>
    <dbReference type="NCBI Taxonomy" id="2585199"/>
    <lineage>
        <taxon>Bacteria</taxon>
        <taxon>Bacillati</taxon>
        <taxon>Actinomycetota</taxon>
        <taxon>Actinomycetes</taxon>
        <taxon>Mycobacteriales</taxon>
        <taxon>Nocardiaceae</taxon>
        <taxon>Nocardia</taxon>
    </lineage>
</organism>
<dbReference type="PANTHER" id="PTHR33744">
    <property type="entry name" value="CARBOHYDRATE DIACID REGULATOR"/>
    <property type="match status" value="1"/>
</dbReference>